<dbReference type="Pfam" id="PF22939">
    <property type="entry name" value="WHD_GPIID"/>
    <property type="match status" value="1"/>
</dbReference>
<dbReference type="InterPro" id="IPR001680">
    <property type="entry name" value="WD40_rpt"/>
</dbReference>
<organism evidence="4 5">
    <name type="scientific">Blastomyces silverae</name>
    <dbReference type="NCBI Taxonomy" id="2060906"/>
    <lineage>
        <taxon>Eukaryota</taxon>
        <taxon>Fungi</taxon>
        <taxon>Dikarya</taxon>
        <taxon>Ascomycota</taxon>
        <taxon>Pezizomycotina</taxon>
        <taxon>Eurotiomycetes</taxon>
        <taxon>Eurotiomycetidae</taxon>
        <taxon>Onygenales</taxon>
        <taxon>Ajellomycetaceae</taxon>
        <taxon>Blastomyces</taxon>
    </lineage>
</organism>
<dbReference type="InterPro" id="IPR029058">
    <property type="entry name" value="AB_hydrolase_fold"/>
</dbReference>
<feature type="domain" description="GPI inositol-deacylase winged helix" evidence="2">
    <location>
        <begin position="641"/>
        <end position="713"/>
    </location>
</feature>
<dbReference type="EMBL" id="LDEV01002165">
    <property type="protein sequence ID" value="KLJ10070.1"/>
    <property type="molecule type" value="Genomic_DNA"/>
</dbReference>
<dbReference type="PANTHER" id="PTHR10039">
    <property type="entry name" value="AMELOGENIN"/>
    <property type="match status" value="1"/>
</dbReference>
<dbReference type="InterPro" id="IPR054471">
    <property type="entry name" value="GPIID_WHD"/>
</dbReference>
<reference evidence="5" key="1">
    <citation type="journal article" date="2015" name="PLoS Genet.">
        <title>The dynamic genome and transcriptome of the human fungal pathogen Blastomyces and close relative Emmonsia.</title>
        <authorList>
            <person name="Munoz J.F."/>
            <person name="Gauthier G.M."/>
            <person name="Desjardins C.A."/>
            <person name="Gallo J.E."/>
            <person name="Holder J."/>
            <person name="Sullivan T.D."/>
            <person name="Marty A.J."/>
            <person name="Carmen J.C."/>
            <person name="Chen Z."/>
            <person name="Ding L."/>
            <person name="Gujja S."/>
            <person name="Magrini V."/>
            <person name="Misas E."/>
            <person name="Mitreva M."/>
            <person name="Priest M."/>
            <person name="Saif S."/>
            <person name="Whiston E.A."/>
            <person name="Young S."/>
            <person name="Zeng Q."/>
            <person name="Goldman W.E."/>
            <person name="Mardis E.R."/>
            <person name="Taylor J.W."/>
            <person name="McEwen J.G."/>
            <person name="Clay O.K."/>
            <person name="Klein B.S."/>
            <person name="Cuomo C.A."/>
        </authorList>
    </citation>
    <scope>NUCLEOTIDE SEQUENCE [LARGE SCALE GENOMIC DNA]</scope>
    <source>
        <strain evidence="5">UAMH 139</strain>
    </source>
</reference>
<dbReference type="SUPFAM" id="SSF50998">
    <property type="entry name" value="Quinoprotein alcohol dehydrogenase-like"/>
    <property type="match status" value="1"/>
</dbReference>
<dbReference type="InterPro" id="IPR036322">
    <property type="entry name" value="WD40_repeat_dom_sf"/>
</dbReference>
<evidence type="ECO:0008006" key="6">
    <source>
        <dbReference type="Google" id="ProtNLM"/>
    </source>
</evidence>
<dbReference type="InterPro" id="IPR015943">
    <property type="entry name" value="WD40/YVTN_repeat-like_dom_sf"/>
</dbReference>
<dbReference type="SUPFAM" id="SSF53474">
    <property type="entry name" value="alpha/beta-Hydrolases"/>
    <property type="match status" value="1"/>
</dbReference>
<accession>A0A0H1BFB3</accession>
<dbReference type="Gene3D" id="2.130.10.10">
    <property type="entry name" value="YVTN repeat-like/Quinoprotein amine dehydrogenase"/>
    <property type="match status" value="3"/>
</dbReference>
<comment type="caution">
    <text evidence="4">The sequence shown here is derived from an EMBL/GenBank/DDBJ whole genome shotgun (WGS) entry which is preliminary data.</text>
</comment>
<keyword evidence="5" id="KW-1185">Reference proteome</keyword>
<dbReference type="Gene3D" id="3.40.50.1820">
    <property type="entry name" value="alpha/beta hydrolase"/>
    <property type="match status" value="1"/>
</dbReference>
<name>A0A0H1BFB3_9EURO</name>
<dbReference type="Gene3D" id="3.40.50.300">
    <property type="entry name" value="P-loop containing nucleotide triphosphate hydrolases"/>
    <property type="match status" value="1"/>
</dbReference>
<evidence type="ECO:0000313" key="4">
    <source>
        <dbReference type="EMBL" id="KLJ10070.1"/>
    </source>
</evidence>
<keyword evidence="1" id="KW-0677">Repeat</keyword>
<feature type="domain" description="Nephrocystin 3-like N-terminal" evidence="3">
    <location>
        <begin position="365"/>
        <end position="530"/>
    </location>
</feature>
<proteinExistence type="predicted"/>
<evidence type="ECO:0000259" key="3">
    <source>
        <dbReference type="Pfam" id="PF24883"/>
    </source>
</evidence>
<dbReference type="SUPFAM" id="SSF50978">
    <property type="entry name" value="WD40 repeat-like"/>
    <property type="match status" value="1"/>
</dbReference>
<dbReference type="Proteomes" id="UP000053573">
    <property type="component" value="Unassembled WGS sequence"/>
</dbReference>
<dbReference type="Pfam" id="PF00400">
    <property type="entry name" value="WD40"/>
    <property type="match status" value="1"/>
</dbReference>
<dbReference type="InterPro" id="IPR011047">
    <property type="entry name" value="Quinoprotein_ADH-like_sf"/>
</dbReference>
<dbReference type="OrthoDB" id="5308034at2759"/>
<dbReference type="Pfam" id="PF24883">
    <property type="entry name" value="NPHP3_N"/>
    <property type="match status" value="1"/>
</dbReference>
<evidence type="ECO:0000313" key="5">
    <source>
        <dbReference type="Proteomes" id="UP000053573"/>
    </source>
</evidence>
<evidence type="ECO:0000259" key="2">
    <source>
        <dbReference type="Pfam" id="PF22939"/>
    </source>
</evidence>
<gene>
    <name evidence="4" type="ORF">EMPG_14522</name>
</gene>
<evidence type="ECO:0000256" key="1">
    <source>
        <dbReference type="ARBA" id="ARBA00022737"/>
    </source>
</evidence>
<dbReference type="SMART" id="SM00320">
    <property type="entry name" value="WD40"/>
    <property type="match status" value="5"/>
</dbReference>
<protein>
    <recommendedName>
        <fullName evidence="6">GPI inositol-deacylase</fullName>
    </recommendedName>
</protein>
<dbReference type="InterPro" id="IPR056884">
    <property type="entry name" value="NPHP3-like_N"/>
</dbReference>
<dbReference type="SUPFAM" id="SSF52540">
    <property type="entry name" value="P-loop containing nucleoside triphosphate hydrolases"/>
    <property type="match status" value="1"/>
</dbReference>
<sequence length="1595" mass="181483">MDCARRQDAISPRRSPFEDLGAFGPVVSVDSSLQLNDGLDVAPRKGSSKNFQGSDPLGLTLVYESDKPLADIIFVHGLGGSSLRTWSYNRDVEIFWLPWLGTEPVMCDTRVFTFGYNAHFAQEATTLSILDFAKDLLFQAKTYHTKDTDDNKPIGQNPLIFVVHSMGGLVVKKAYIIGKTDPRYSDIISQTHGIVFLGTPHRGSSFAPMLNKILRMVPTIRSKVYVNELEKSSTSINDINEQFRNVCGDLELVSFYETLKTTISPGVNSIIVEKESAVLGYPSEMSAPLHADHHGLSKFQDREDGNYRDVVNVMRMFAQSIKELRTPLKQDNLRSPIPSVSIGSLLGITKLADDLEGFRQRIQPGSCRWILEKQKFRDWIEEGELGLSVLWLSGSPGTGKSILSSFIIDYYSNGRSRTSCQYHFFQEGKHNSRTLAYFLRSIAFQIAETHDEFRHRLLEMHGQNGTILASQKYDIIWEKLFEGLLFRLNFGKPLIWVLDGIDEAESPAAVVTLVSQIESMVPIKVLLVGRETKDLLIAMNHAGCRVRHEDIQTSDTMEDIRLFVSSSLHRTLPDIEKRELVIENVLSRASGSFLWAKFVVESLTDNWHTERDIERALTEIPEGMEQMYERMALIVASQPRSVREMAIKILAWAACSFRPLDVEELAVALKPEFGSFNNLKITIDQICGNFIITKESKISLVHQTARQFLLSNKPQLPHSIDGRRGHELIARMCMNFLSDHKWKTRFAASQDPHSEVPFLLYATTFWAHHVRWASAESEELQTATFGFLEQFVLIWINAAALTEDLQLITRSAQDLKSYAKRIANSRSGISPACLKFGRYQEMALWANDLIRLIGRFGSHLAESPFCIYKYIIPFCPSETMLSQAYRHSNFTPMTVIGIPPGTWDNCLARLTMGGDETMSKVVCKENYFIVLLGSTGTLVIWNAETCIETRRLYHDEWVTNITIAGIRNLVASAGALTIRVWDIGTGQEMYRIPKTNRGRLMSLTFTSNDAKLLIAYDDCTVRCLDLATLQEQWCFDVNIALDREHHCPRFMVFSPDASRVAVAHPGSPVFVFRISCQNEPPQRCIRREDIYKKRNDVWIPPEMAIWQPDSSNLFILYQDTVLVDWNIDDDSQTQHSHLRAKVMTVSRDGNLLLTSDYNGTLSIWSTGKFRLIFQMSCDDEIVRDIAFAPDMQRFYDVRPTMCNIWEPAALILPEELNRDDMSSSDTLYSQPAVTFGDSSLGQITSLVCGNRVPYYCTGRDDGTVTIYEGQTAKKLRKLYEHSKTVSIVEIAWSLSQKYIASADDSGRVMAKRLGKPTPQAPRKWAVYPLLDIRLRTTVIQLLFSESEEFLLISTTTADQIWSTKSKEKVFQAERRDWSHSRRWLHHPKDSRLLICIEGDEQLFYSWSNLKRIVHPEPQSGYLSSTDEVDEGLGHSLADVTLGDSSADRNTMHSFPPTRSEAPEHVFSIGDHYIVLEYIANHELRDHNGLHPTASRQLELIDLNEAPLRRIVFSRLSGHIHQLVCVFQGRLVFFNHQFWLCTWEFDSGEHSYRKHFFLPKDWLSPSSLKLVTMDHFGNLLYPKNGEVAIVQYGIRL</sequence>
<dbReference type="PANTHER" id="PTHR10039:SF16">
    <property type="entry name" value="GPI INOSITOL-DEACYLASE"/>
    <property type="match status" value="1"/>
</dbReference>
<dbReference type="InterPro" id="IPR027417">
    <property type="entry name" value="P-loop_NTPase"/>
</dbReference>